<dbReference type="STRING" id="5643.A0A060STA4"/>
<feature type="transmembrane region" description="Helical" evidence="1">
    <location>
        <begin position="189"/>
        <end position="207"/>
    </location>
</feature>
<dbReference type="PANTHER" id="PTHR40465">
    <property type="entry name" value="CHROMOSOME 1, WHOLE GENOME SHOTGUN SEQUENCE"/>
    <property type="match status" value="1"/>
</dbReference>
<accession>A0A060STA4</accession>
<keyword evidence="1" id="KW-1133">Transmembrane helix</keyword>
<sequence length="284" mass="31398">MVAISESNLKTSLGALVLGGMVCTGLTGVVAMQTVLYFRLFTRDQFSTKMKISIALTAVLTVLVHLFFAMRLFKLSKGNYWITVPITVLAVARVVAALVTTVELIRLGSFHEFGQKFRWVFTLGLVLSSVVDFLITGGLCYYLRRNRTGTGRFDHILDSVTLYTVENGLLTSITTLVSLIFWLVKPHVLIYLGLHFAISKLYANSFLASMNARKILRAQSQSTSGSGHRLPVIFAGRGMRHSNADELNIGTRVQITVDKTVDYVADDLPDSLSTDQKNHSTSRV</sequence>
<dbReference type="HOGENOM" id="CLU_046025_0_0_1"/>
<feature type="transmembrane region" description="Helical" evidence="1">
    <location>
        <begin position="164"/>
        <end position="183"/>
    </location>
</feature>
<keyword evidence="4" id="KW-1185">Reference proteome</keyword>
<comment type="caution">
    <text evidence="3">The sequence shown here is derived from an EMBL/GenBank/DDBJ whole genome shotgun (WGS) entry which is preliminary data.</text>
</comment>
<dbReference type="Proteomes" id="UP000029665">
    <property type="component" value="Unassembled WGS sequence"/>
</dbReference>
<protein>
    <recommendedName>
        <fullName evidence="2">DUF6534 domain-containing protein</fullName>
    </recommendedName>
</protein>
<gene>
    <name evidence="3" type="ORF">BN946_scf184946.g18</name>
</gene>
<dbReference type="PANTHER" id="PTHR40465:SF1">
    <property type="entry name" value="DUF6534 DOMAIN-CONTAINING PROTEIN"/>
    <property type="match status" value="1"/>
</dbReference>
<feature type="transmembrane region" description="Helical" evidence="1">
    <location>
        <begin position="119"/>
        <end position="143"/>
    </location>
</feature>
<dbReference type="InterPro" id="IPR045339">
    <property type="entry name" value="DUF6534"/>
</dbReference>
<dbReference type="OMA" id="HVLIYLG"/>
<evidence type="ECO:0000313" key="3">
    <source>
        <dbReference type="EMBL" id="CDO77625.1"/>
    </source>
</evidence>
<reference evidence="3" key="1">
    <citation type="submission" date="2014-01" db="EMBL/GenBank/DDBJ databases">
        <title>The genome of the white-rot fungus Pycnoporus cinnabarinus: a basidiomycete model with a versatile arsenal for lignocellulosic biomass breakdown.</title>
        <authorList>
            <person name="Levasseur A."/>
            <person name="Lomascolo A."/>
            <person name="Ruiz-Duenas F.J."/>
            <person name="Uzan E."/>
            <person name="Piumi F."/>
            <person name="Kues U."/>
            <person name="Ram A.F.J."/>
            <person name="Murat C."/>
            <person name="Haon M."/>
            <person name="Benoit I."/>
            <person name="Arfi Y."/>
            <person name="Chevret D."/>
            <person name="Drula E."/>
            <person name="Kwon M.J."/>
            <person name="Gouret P."/>
            <person name="Lesage-Meessen L."/>
            <person name="Lombard V."/>
            <person name="Mariette J."/>
            <person name="Noirot C."/>
            <person name="Park J."/>
            <person name="Patyshakuliyeva A."/>
            <person name="Wieneger R.A.B."/>
            <person name="Wosten H.A.B."/>
            <person name="Martin F."/>
            <person name="Coutinho P.M."/>
            <person name="de Vries R."/>
            <person name="Martinez A.T."/>
            <person name="Klopp C."/>
            <person name="Pontarotti P."/>
            <person name="Henrissat B."/>
            <person name="Record E."/>
        </authorList>
    </citation>
    <scope>NUCLEOTIDE SEQUENCE [LARGE SCALE GENOMIC DNA]</scope>
    <source>
        <strain evidence="3">BRFM137</strain>
    </source>
</reference>
<keyword evidence="1" id="KW-0472">Membrane</keyword>
<feature type="transmembrane region" description="Helical" evidence="1">
    <location>
        <begin position="80"/>
        <end position="99"/>
    </location>
</feature>
<evidence type="ECO:0000313" key="4">
    <source>
        <dbReference type="Proteomes" id="UP000029665"/>
    </source>
</evidence>
<evidence type="ECO:0000259" key="2">
    <source>
        <dbReference type="Pfam" id="PF20152"/>
    </source>
</evidence>
<organism evidence="3 4">
    <name type="scientific">Pycnoporus cinnabarinus</name>
    <name type="common">Cinnabar-red polypore</name>
    <name type="synonym">Trametes cinnabarina</name>
    <dbReference type="NCBI Taxonomy" id="5643"/>
    <lineage>
        <taxon>Eukaryota</taxon>
        <taxon>Fungi</taxon>
        <taxon>Dikarya</taxon>
        <taxon>Basidiomycota</taxon>
        <taxon>Agaricomycotina</taxon>
        <taxon>Agaricomycetes</taxon>
        <taxon>Polyporales</taxon>
        <taxon>Polyporaceae</taxon>
        <taxon>Trametes</taxon>
    </lineage>
</organism>
<name>A0A060STA4_PYCCI</name>
<dbReference type="Pfam" id="PF20152">
    <property type="entry name" value="DUF6534"/>
    <property type="match status" value="1"/>
</dbReference>
<feature type="domain" description="DUF6534" evidence="2">
    <location>
        <begin position="128"/>
        <end position="214"/>
    </location>
</feature>
<dbReference type="OrthoDB" id="3206554at2759"/>
<dbReference type="AlphaFoldDB" id="A0A060STA4"/>
<feature type="transmembrane region" description="Helical" evidence="1">
    <location>
        <begin position="12"/>
        <end position="32"/>
    </location>
</feature>
<keyword evidence="1" id="KW-0812">Transmembrane</keyword>
<proteinExistence type="predicted"/>
<evidence type="ECO:0000256" key="1">
    <source>
        <dbReference type="SAM" id="Phobius"/>
    </source>
</evidence>
<feature type="transmembrane region" description="Helical" evidence="1">
    <location>
        <begin position="52"/>
        <end position="73"/>
    </location>
</feature>
<dbReference type="EMBL" id="CCBP010000460">
    <property type="protein sequence ID" value="CDO77625.1"/>
    <property type="molecule type" value="Genomic_DNA"/>
</dbReference>